<dbReference type="RefSeq" id="WP_018213674.1">
    <property type="nucleotide sequence ID" value="NZ_FRDN01000017.1"/>
</dbReference>
<keyword evidence="2" id="KW-1185">Reference proteome</keyword>
<protein>
    <submittedName>
        <fullName evidence="1">Uncharacterized protein</fullName>
    </submittedName>
</protein>
<evidence type="ECO:0000313" key="2">
    <source>
        <dbReference type="Proteomes" id="UP000184010"/>
    </source>
</evidence>
<dbReference type="AlphaFoldDB" id="A0A1M7UTV0"/>
<dbReference type="EMBL" id="FRDN01000017">
    <property type="protein sequence ID" value="SHN86370.1"/>
    <property type="molecule type" value="Genomic_DNA"/>
</dbReference>
<accession>A0A1M7UTV0</accession>
<dbReference type="STRING" id="1121395.SAMN02745215_04610"/>
<gene>
    <name evidence="1" type="ORF">SAMN02745215_04610</name>
</gene>
<dbReference type="Proteomes" id="UP000184010">
    <property type="component" value="Unassembled WGS sequence"/>
</dbReference>
<organism evidence="1 2">
    <name type="scientific">Desulfitobacterium chlororespirans DSM 11544</name>
    <dbReference type="NCBI Taxonomy" id="1121395"/>
    <lineage>
        <taxon>Bacteria</taxon>
        <taxon>Bacillati</taxon>
        <taxon>Bacillota</taxon>
        <taxon>Clostridia</taxon>
        <taxon>Eubacteriales</taxon>
        <taxon>Desulfitobacteriaceae</taxon>
        <taxon>Desulfitobacterium</taxon>
    </lineage>
</organism>
<evidence type="ECO:0000313" key="1">
    <source>
        <dbReference type="EMBL" id="SHN86370.1"/>
    </source>
</evidence>
<name>A0A1M7UTV0_9FIRM</name>
<proteinExistence type="predicted"/>
<reference evidence="2" key="1">
    <citation type="submission" date="2016-12" db="EMBL/GenBank/DDBJ databases">
        <authorList>
            <person name="Varghese N."/>
            <person name="Submissions S."/>
        </authorList>
    </citation>
    <scope>NUCLEOTIDE SEQUENCE [LARGE SCALE GENOMIC DNA]</scope>
    <source>
        <strain evidence="2">DSM 11544</strain>
    </source>
</reference>
<sequence>MAKNEQKRINTYFGRSVEDQMLWEYLQEHHTNDMATWLKYYARIGIMNTYKSGRTRLVAPNVPSLPVKPQPISPQVQSPEEGEGELLSPVVKTKTISITKDSAIVDVDAGEITVVETPTMGKRPASSATRAESADLTDQNDALDILNDLDIVIGEVDTAKNLEQRLSRFIPVEEDEDVLKLIRKEGNPD</sequence>